<keyword evidence="1" id="KW-0175">Coiled coil</keyword>
<feature type="compositionally biased region" description="Low complexity" evidence="2">
    <location>
        <begin position="198"/>
        <end position="208"/>
    </location>
</feature>
<evidence type="ECO:0000313" key="4">
    <source>
        <dbReference type="Proteomes" id="UP000325113"/>
    </source>
</evidence>
<dbReference type="PANTHER" id="PTHR43941:SF1">
    <property type="entry name" value="STRUCTURAL MAINTENANCE OF CHROMOSOMES PROTEIN 2"/>
    <property type="match status" value="1"/>
</dbReference>
<dbReference type="Gene3D" id="6.10.140.920">
    <property type="match status" value="1"/>
</dbReference>
<organism evidence="3 4">
    <name type="scientific">Cafeteria roenbergensis</name>
    <name type="common">Marine flagellate</name>
    <dbReference type="NCBI Taxonomy" id="33653"/>
    <lineage>
        <taxon>Eukaryota</taxon>
        <taxon>Sar</taxon>
        <taxon>Stramenopiles</taxon>
        <taxon>Bigyra</taxon>
        <taxon>Opalozoa</taxon>
        <taxon>Bicosoecida</taxon>
        <taxon>Cafeteriaceae</taxon>
        <taxon>Cafeteria</taxon>
    </lineage>
</organism>
<dbReference type="EMBL" id="VLTM01000124">
    <property type="protein sequence ID" value="KAA0150413.1"/>
    <property type="molecule type" value="Genomic_DNA"/>
</dbReference>
<protein>
    <submittedName>
        <fullName evidence="3">Uncharacterized protein</fullName>
    </submittedName>
</protein>
<reference evidence="3 4" key="1">
    <citation type="submission" date="2019-07" db="EMBL/GenBank/DDBJ databases">
        <title>Genomes of Cafeteria roenbergensis.</title>
        <authorList>
            <person name="Fischer M.G."/>
            <person name="Hackl T."/>
            <person name="Roman M."/>
        </authorList>
    </citation>
    <scope>NUCLEOTIDE SEQUENCE [LARGE SCALE GENOMIC DNA]</scope>
    <source>
        <strain evidence="3 4">Cflag</strain>
    </source>
</reference>
<feature type="coiled-coil region" evidence="1">
    <location>
        <begin position="463"/>
        <end position="497"/>
    </location>
</feature>
<gene>
    <name evidence="3" type="ORF">FNF31_07030</name>
</gene>
<proteinExistence type="predicted"/>
<comment type="caution">
    <text evidence="3">The sequence shown here is derived from an EMBL/GenBank/DDBJ whole genome shotgun (WGS) entry which is preliminary data.</text>
</comment>
<dbReference type="GO" id="GO:0007076">
    <property type="term" value="P:mitotic chromosome condensation"/>
    <property type="evidence" value="ECO:0007669"/>
    <property type="project" value="TreeGrafter"/>
</dbReference>
<dbReference type="GO" id="GO:0000785">
    <property type="term" value="C:chromatin"/>
    <property type="evidence" value="ECO:0007669"/>
    <property type="project" value="TreeGrafter"/>
</dbReference>
<feature type="compositionally biased region" description="Basic and acidic residues" evidence="2">
    <location>
        <begin position="32"/>
        <end position="68"/>
    </location>
</feature>
<feature type="compositionally biased region" description="Basic and acidic residues" evidence="2">
    <location>
        <begin position="188"/>
        <end position="197"/>
    </location>
</feature>
<dbReference type="PANTHER" id="PTHR43941">
    <property type="entry name" value="STRUCTURAL MAINTENANCE OF CHROMOSOMES PROTEIN 2"/>
    <property type="match status" value="1"/>
</dbReference>
<dbReference type="Gene3D" id="1.10.287.1490">
    <property type="match status" value="1"/>
</dbReference>
<feature type="region of interest" description="Disordered" evidence="2">
    <location>
        <begin position="188"/>
        <end position="208"/>
    </location>
</feature>
<evidence type="ECO:0000256" key="1">
    <source>
        <dbReference type="SAM" id="Coils"/>
    </source>
</evidence>
<dbReference type="Proteomes" id="UP000325113">
    <property type="component" value="Unassembled WGS sequence"/>
</dbReference>
<evidence type="ECO:0000256" key="2">
    <source>
        <dbReference type="SAM" id="MobiDB-lite"/>
    </source>
</evidence>
<dbReference type="GO" id="GO:0000796">
    <property type="term" value="C:condensin complex"/>
    <property type="evidence" value="ECO:0007669"/>
    <property type="project" value="TreeGrafter"/>
</dbReference>
<feature type="region of interest" description="Disordered" evidence="2">
    <location>
        <begin position="32"/>
        <end position="77"/>
    </location>
</feature>
<evidence type="ECO:0000313" key="3">
    <source>
        <dbReference type="EMBL" id="KAA0150413.1"/>
    </source>
</evidence>
<dbReference type="AlphaFoldDB" id="A0A5A8CBC1"/>
<name>A0A5A8CBC1_CAFRO</name>
<dbReference type="GO" id="GO:0003682">
    <property type="term" value="F:chromatin binding"/>
    <property type="evidence" value="ECO:0007669"/>
    <property type="project" value="TreeGrafter"/>
</dbReference>
<accession>A0A5A8CBC1</accession>
<feature type="region of interest" description="Disordered" evidence="2">
    <location>
        <begin position="537"/>
        <end position="556"/>
    </location>
</feature>
<sequence length="565" mass="63120">MADSPPPEGADEEFEALQAEVAFLRDQLDSAVSREDYEAERERSDDLQARLDEAEARAEDLAAEREGADQDVSAANTRLVDLESKLGDARRDNDLYRSQLEQKDAEIARLGSELRGAQSRLSKAVADASRASQAGRASTRELTQHARENAQLKDEMRGLVEEVAVQRAAVADLQALLQSKAEVMEELERRLEEETQGQREAAAATGEAEAAFQDLAKMRDTETQQAAKLHAELRAELEDWQSQAEQARERARRAEAEAAALRDELRRVKSQTRVAELETEVSDARKDVDAAEAERDELAEELRAAHTDLAALGQRVAELQSKTEEVVEVAVGEEKARWAGADEELAALRRRLAEAREGSAALEEELRRSQAALEEARHRMGQYERRYGLEDAVRELDTLRDALTSTQEELDDVSRKLEDGQSRFMTLVEISRLLAAEAGHGEGVDVFDIYPEHKIRMEYATAVDRVRLDNGFLARRVEELEAERVELLRQLRINAQQVGTDSLRYFGLTGDQMTLVNEFAENLREGTVALPERDDSAALRRGQARGAPSRGNGFGVTFRRKRCAS</sequence>
<dbReference type="GO" id="GO:0000793">
    <property type="term" value="C:condensed chromosome"/>
    <property type="evidence" value="ECO:0007669"/>
    <property type="project" value="TreeGrafter"/>
</dbReference>